<feature type="region of interest" description="Disordered" evidence="1">
    <location>
        <begin position="387"/>
        <end position="408"/>
    </location>
</feature>
<dbReference type="InterPro" id="IPR054722">
    <property type="entry name" value="PolX-like_BBD"/>
</dbReference>
<proteinExistence type="predicted"/>
<reference evidence="3" key="1">
    <citation type="journal article" date="2019" name="Sci. Rep.">
        <title>Draft genome of Tanacetum cinerariifolium, the natural source of mosquito coil.</title>
        <authorList>
            <person name="Yamashiro T."/>
            <person name="Shiraishi A."/>
            <person name="Satake H."/>
            <person name="Nakayama K."/>
        </authorList>
    </citation>
    <scope>NUCLEOTIDE SEQUENCE</scope>
</reference>
<name>A0A699ICA4_TANCI</name>
<feature type="non-terminal residue" evidence="3">
    <location>
        <position position="715"/>
    </location>
</feature>
<evidence type="ECO:0000313" key="3">
    <source>
        <dbReference type="EMBL" id="GEZ38581.1"/>
    </source>
</evidence>
<dbReference type="AlphaFoldDB" id="A0A699ICA4"/>
<organism evidence="3">
    <name type="scientific">Tanacetum cinerariifolium</name>
    <name type="common">Dalmatian daisy</name>
    <name type="synonym">Chrysanthemum cinerariifolium</name>
    <dbReference type="NCBI Taxonomy" id="118510"/>
    <lineage>
        <taxon>Eukaryota</taxon>
        <taxon>Viridiplantae</taxon>
        <taxon>Streptophyta</taxon>
        <taxon>Embryophyta</taxon>
        <taxon>Tracheophyta</taxon>
        <taxon>Spermatophyta</taxon>
        <taxon>Magnoliopsida</taxon>
        <taxon>eudicotyledons</taxon>
        <taxon>Gunneridae</taxon>
        <taxon>Pentapetalae</taxon>
        <taxon>asterids</taxon>
        <taxon>campanulids</taxon>
        <taxon>Asterales</taxon>
        <taxon>Asteraceae</taxon>
        <taxon>Asteroideae</taxon>
        <taxon>Anthemideae</taxon>
        <taxon>Anthemidinae</taxon>
        <taxon>Tanacetum</taxon>
    </lineage>
</organism>
<accession>A0A699ICA4</accession>
<dbReference type="Pfam" id="PF22936">
    <property type="entry name" value="Pol_BBD"/>
    <property type="match status" value="1"/>
</dbReference>
<dbReference type="EMBL" id="BKCJ010272619">
    <property type="protein sequence ID" value="GEZ38581.1"/>
    <property type="molecule type" value="Genomic_DNA"/>
</dbReference>
<protein>
    <submittedName>
        <fullName evidence="3">Ribonuclease H-like domain-containing protein</fullName>
    </submittedName>
</protein>
<gene>
    <name evidence="3" type="ORF">Tci_510554</name>
</gene>
<evidence type="ECO:0000259" key="2">
    <source>
        <dbReference type="Pfam" id="PF22936"/>
    </source>
</evidence>
<sequence length="715" mass="79813">SVAPTTAERRLAKKNELKARGTLLMALPDKHQLKFNIHTDAKTLMEAIDKRFGRNKETKKAQKTLLKQQYKNFTGSSSESLDQIHDRLLPIEWRTHTLIWRNKTDLEEQSLDDLFNSLKIYKVEVKSSSSASTSTQNIAFLSSSNTDSTSEPVSVAAGVFYVSAKTPFSALLNVDTLKQGDFFKEHKGILEKVDLLLWDLICPRWSAITAIGKDTLQGSASLLKIQKGMAKEEPTNYALMAFTSFSSSSSDNENAPSFVQPNDQVKPPRPFVKLVETSILIANPKTVIPKTKSHGHSRNRKVCFVCKSLTYLIKDCDYHEKKMAQIPVKNHAQRGNHQQYARMKLLIPKRHVAPTAVLTKSKLVPITATRLVTTVVPEPLVTKPRQAKTVVTKPLSPPRRHLNCRPSPKVRTFPLKVTTAKALMVNVVKGNPHHALKEEGVIDSGCSRHMTTNMSYLFYFEAINGGYFAFGGNLKGGKISSKGKIRTGKLDFNDVYFVKELKFNLFSVSQICDKKNSVLFTDSEYLVLSLEFKLSDHDDKTKREAKGKSPIESSTGYRNLSAEFKDFSDNSINEDNAAGSLVLVVRRIFTKSTNTFSVAGPSNTAVKLEEITYSDDEKDVGAEADFTNLETTITVSLILTTKVHKDHLVTQIIGDLSSATQIRSMIRVAKDQGESSHWQYKFLLLVEGIPTARRIEIPLPGVCTAMMKKLPVKDK</sequence>
<evidence type="ECO:0000256" key="1">
    <source>
        <dbReference type="SAM" id="MobiDB-lite"/>
    </source>
</evidence>
<comment type="caution">
    <text evidence="3">The sequence shown here is derived from an EMBL/GenBank/DDBJ whole genome shotgun (WGS) entry which is preliminary data.</text>
</comment>
<feature type="non-terminal residue" evidence="3">
    <location>
        <position position="1"/>
    </location>
</feature>
<feature type="domain" description="Retrovirus-related Pol polyprotein from transposon TNT 1-94-like beta-barrel" evidence="2">
    <location>
        <begin position="441"/>
        <end position="514"/>
    </location>
</feature>